<protein>
    <recommendedName>
        <fullName evidence="5">Outer membrane protein beta-barrel domain-containing protein</fullName>
    </recommendedName>
</protein>
<evidence type="ECO:0000313" key="6">
    <source>
        <dbReference type="EMBL" id="ELR03882.1"/>
    </source>
</evidence>
<dbReference type="HOGENOM" id="CLU_1816617_0_0_1"/>
<evidence type="ECO:0000256" key="2">
    <source>
        <dbReference type="ARBA" id="ARBA00023136"/>
    </source>
</evidence>
<dbReference type="SUPFAM" id="SSF56935">
    <property type="entry name" value="Porins"/>
    <property type="match status" value="1"/>
</dbReference>
<dbReference type="PANTHER" id="PTHR40980:SF4">
    <property type="entry name" value="TONB-DEPENDENT RECEPTOR-LIKE BETA-BARREL DOMAIN-CONTAINING PROTEIN"/>
    <property type="match status" value="1"/>
</dbReference>
<dbReference type="Proteomes" id="UP000011064">
    <property type="component" value="Unassembled WGS sequence"/>
</dbReference>
<dbReference type="Gene3D" id="2.40.170.20">
    <property type="entry name" value="TonB-dependent receptor, beta-barrel domain"/>
    <property type="match status" value="1"/>
</dbReference>
<comment type="subcellular location">
    <subcellularLocation>
        <location evidence="1">Cell outer membrane</location>
    </subcellularLocation>
</comment>
<evidence type="ECO:0000256" key="4">
    <source>
        <dbReference type="SAM" id="MobiDB-lite"/>
    </source>
</evidence>
<feature type="region of interest" description="Disordered" evidence="4">
    <location>
        <begin position="88"/>
        <end position="142"/>
    </location>
</feature>
<evidence type="ECO:0000313" key="7">
    <source>
        <dbReference type="Proteomes" id="UP000011064"/>
    </source>
</evidence>
<keyword evidence="2" id="KW-0472">Membrane</keyword>
<evidence type="ECO:0000256" key="1">
    <source>
        <dbReference type="ARBA" id="ARBA00004442"/>
    </source>
</evidence>
<proteinExistence type="predicted"/>
<keyword evidence="3" id="KW-0998">Cell outer membrane</keyword>
<sequence>MLSGVNGAVSWEAGLRYETTETTVTDVDHSGATPVTTVNDTDEAELLPSFSLRWALSDDDRITFSAARTVRRPSFNFLSPALLTEEVGDSDFVGNPDFAGRDRHRFRPRLRASSGPPRRSRGEPVLPGHPGPDRTHQHGRRR</sequence>
<dbReference type="EMBL" id="GL574770">
    <property type="protein sequence ID" value="ELR03882.1"/>
    <property type="molecule type" value="Genomic_DNA"/>
</dbReference>
<dbReference type="InterPro" id="IPR041700">
    <property type="entry name" value="OMP_b-brl_3"/>
</dbReference>
<name>L8FSN0_PSED2</name>
<dbReference type="VEuPathDB" id="FungiDB:GMDG_08950"/>
<dbReference type="Pfam" id="PF14905">
    <property type="entry name" value="OMP_b-brl_3"/>
    <property type="match status" value="1"/>
</dbReference>
<evidence type="ECO:0000259" key="5">
    <source>
        <dbReference type="Pfam" id="PF14905"/>
    </source>
</evidence>
<accession>L8FSN0</accession>
<gene>
    <name evidence="6" type="ORF">GMDG_08950</name>
</gene>
<dbReference type="InParanoid" id="L8FSN0"/>
<reference evidence="7" key="1">
    <citation type="submission" date="2010-09" db="EMBL/GenBank/DDBJ databases">
        <title>The genome sequence of Geomyces destructans 20631-21.</title>
        <authorList>
            <consortium name="The Broad Institute Genome Sequencing Platform"/>
            <person name="Cuomo C.A."/>
            <person name="Blehert D.S."/>
            <person name="Lorch J.M."/>
            <person name="Young S.K."/>
            <person name="Zeng Q."/>
            <person name="Gargeya S."/>
            <person name="Fitzgerald M."/>
            <person name="Haas B."/>
            <person name="Abouelleil A."/>
            <person name="Alvarado L."/>
            <person name="Arachchi H.M."/>
            <person name="Berlin A."/>
            <person name="Brown A."/>
            <person name="Chapman S.B."/>
            <person name="Chen Z."/>
            <person name="Dunbar C."/>
            <person name="Freedman E."/>
            <person name="Gearin G."/>
            <person name="Gellesch M."/>
            <person name="Goldberg J."/>
            <person name="Griggs A."/>
            <person name="Gujja S."/>
            <person name="Heiman D."/>
            <person name="Howarth C."/>
            <person name="Larson L."/>
            <person name="Lui A."/>
            <person name="MacDonald P.J.P."/>
            <person name="Montmayeur A."/>
            <person name="Murphy C."/>
            <person name="Neiman D."/>
            <person name="Pearson M."/>
            <person name="Priest M."/>
            <person name="Roberts A."/>
            <person name="Saif S."/>
            <person name="Shea T."/>
            <person name="Shenoy N."/>
            <person name="Sisk P."/>
            <person name="Stolte C."/>
            <person name="Sykes S."/>
            <person name="Wortman J."/>
            <person name="Nusbaum C."/>
            <person name="Birren B."/>
        </authorList>
    </citation>
    <scope>NUCLEOTIDE SEQUENCE [LARGE SCALE GENOMIC DNA]</scope>
    <source>
        <strain evidence="7">ATCC MYA-4855 / 20631-21</strain>
    </source>
</reference>
<dbReference type="InterPro" id="IPR036942">
    <property type="entry name" value="Beta-barrel_TonB_sf"/>
</dbReference>
<organism evidence="6 7">
    <name type="scientific">Pseudogymnoascus destructans (strain ATCC MYA-4855 / 20631-21)</name>
    <name type="common">Bat white-nose syndrome fungus</name>
    <name type="synonym">Geomyces destructans</name>
    <dbReference type="NCBI Taxonomy" id="658429"/>
    <lineage>
        <taxon>Eukaryota</taxon>
        <taxon>Fungi</taxon>
        <taxon>Dikarya</taxon>
        <taxon>Ascomycota</taxon>
        <taxon>Pezizomycotina</taxon>
        <taxon>Leotiomycetes</taxon>
        <taxon>Thelebolales</taxon>
        <taxon>Thelebolaceae</taxon>
        <taxon>Pseudogymnoascus</taxon>
    </lineage>
</organism>
<dbReference type="PANTHER" id="PTHR40980">
    <property type="entry name" value="PLUG DOMAIN-CONTAINING PROTEIN"/>
    <property type="match status" value="1"/>
</dbReference>
<evidence type="ECO:0000256" key="3">
    <source>
        <dbReference type="ARBA" id="ARBA00023237"/>
    </source>
</evidence>
<dbReference type="AlphaFoldDB" id="L8FSN0"/>
<keyword evidence="7" id="KW-1185">Reference proteome</keyword>
<feature type="domain" description="Outer membrane protein beta-barrel" evidence="5">
    <location>
        <begin position="8"/>
        <end position="84"/>
    </location>
</feature>